<reference evidence="2" key="1">
    <citation type="submission" date="2018-05" db="EMBL/GenBank/DDBJ databases">
        <authorList>
            <person name="Lanie J.A."/>
            <person name="Ng W.-L."/>
            <person name="Kazmierczak K.M."/>
            <person name="Andrzejewski T.M."/>
            <person name="Davidsen T.M."/>
            <person name="Wayne K.J."/>
            <person name="Tettelin H."/>
            <person name="Glass J.I."/>
            <person name="Rusch D."/>
            <person name="Podicherti R."/>
            <person name="Tsui H.-C.T."/>
            <person name="Winkler M.E."/>
        </authorList>
    </citation>
    <scope>NUCLEOTIDE SEQUENCE</scope>
</reference>
<dbReference type="PANTHER" id="PTHR43032:SF4">
    <property type="entry name" value="OXIDOREDUCTASE MOLYBDOPTERIN-BINDING DOMAIN-CONTAINING PROTEIN"/>
    <property type="match status" value="1"/>
</dbReference>
<dbReference type="PANTHER" id="PTHR43032">
    <property type="entry name" value="PROTEIN-METHIONINE-SULFOXIDE REDUCTASE"/>
    <property type="match status" value="1"/>
</dbReference>
<dbReference type="Pfam" id="PF00174">
    <property type="entry name" value="Oxidored_molyb"/>
    <property type="match status" value="1"/>
</dbReference>
<organism evidence="2">
    <name type="scientific">marine metagenome</name>
    <dbReference type="NCBI Taxonomy" id="408172"/>
    <lineage>
        <taxon>unclassified sequences</taxon>
        <taxon>metagenomes</taxon>
        <taxon>ecological metagenomes</taxon>
    </lineage>
</organism>
<feature type="domain" description="Oxidoreductase molybdopterin-binding" evidence="1">
    <location>
        <begin position="20"/>
        <end position="164"/>
    </location>
</feature>
<dbReference type="EMBL" id="UINC01140959">
    <property type="protein sequence ID" value="SVD28413.1"/>
    <property type="molecule type" value="Genomic_DNA"/>
</dbReference>
<feature type="non-terminal residue" evidence="2">
    <location>
        <position position="1"/>
    </location>
</feature>
<dbReference type="InterPro" id="IPR000572">
    <property type="entry name" value="OxRdtase_Mopterin-bd_dom"/>
</dbReference>
<dbReference type="AlphaFoldDB" id="A0A382U2C6"/>
<protein>
    <recommendedName>
        <fullName evidence="1">Oxidoreductase molybdopterin-binding domain-containing protein</fullName>
    </recommendedName>
</protein>
<dbReference type="SUPFAM" id="SSF56524">
    <property type="entry name" value="Oxidoreductase molybdopterin-binding domain"/>
    <property type="match status" value="1"/>
</dbReference>
<dbReference type="Gene3D" id="3.90.420.10">
    <property type="entry name" value="Oxidoreductase, molybdopterin-binding domain"/>
    <property type="match status" value="1"/>
</dbReference>
<sequence length="182" mass="20937">VPRGQKLTEKFPVLDLGVRPAFHEKRWRFTVDGEVEEPLQVDLQGFVDLAPKWQQTSDFHCVTKWSRLDLVWSGISFPQIIAIVRPTDAAGFVVAYGADSYSTNLGLEDVMADDVLFAFELGGKPLPLEHGGPMRLLVPKRCAWKSAKFLRRIEFLAEDTPDYWEQRDYHNRGDPWQEERYG</sequence>
<name>A0A382U2C6_9ZZZZ</name>
<accession>A0A382U2C6</accession>
<dbReference type="InterPro" id="IPR036374">
    <property type="entry name" value="OxRdtase_Mopterin-bd_sf"/>
</dbReference>
<evidence type="ECO:0000259" key="1">
    <source>
        <dbReference type="Pfam" id="PF00174"/>
    </source>
</evidence>
<gene>
    <name evidence="2" type="ORF">METZ01_LOCUS381267</name>
</gene>
<proteinExistence type="predicted"/>
<evidence type="ECO:0000313" key="2">
    <source>
        <dbReference type="EMBL" id="SVD28413.1"/>
    </source>
</evidence>